<comment type="similarity">
    <text evidence="2">Belongs to the glycosyltransferase 2 family.</text>
</comment>
<dbReference type="Pfam" id="PF00535">
    <property type="entry name" value="Glycos_transf_2"/>
    <property type="match status" value="1"/>
</dbReference>
<dbReference type="SUPFAM" id="SSF53448">
    <property type="entry name" value="Nucleotide-diphospho-sugar transferases"/>
    <property type="match status" value="1"/>
</dbReference>
<feature type="domain" description="Glycosyltransferase 2-like" evidence="5">
    <location>
        <begin position="10"/>
        <end position="142"/>
    </location>
</feature>
<proteinExistence type="inferred from homology"/>
<gene>
    <name evidence="6" type="ORF">G9H71_21825</name>
</gene>
<organism evidence="6 7">
    <name type="scientific">Motilibacter deserti</name>
    <dbReference type="NCBI Taxonomy" id="2714956"/>
    <lineage>
        <taxon>Bacteria</taxon>
        <taxon>Bacillati</taxon>
        <taxon>Actinomycetota</taxon>
        <taxon>Actinomycetes</taxon>
        <taxon>Motilibacterales</taxon>
        <taxon>Motilibacteraceae</taxon>
        <taxon>Motilibacter</taxon>
    </lineage>
</organism>
<protein>
    <submittedName>
        <fullName evidence="6">Glycosyltransferase family 2 protein</fullName>
    </submittedName>
</protein>
<dbReference type="EMBL" id="JAANNP010000164">
    <property type="protein sequence ID" value="NHC16428.1"/>
    <property type="molecule type" value="Genomic_DNA"/>
</dbReference>
<dbReference type="Gene3D" id="3.90.550.10">
    <property type="entry name" value="Spore Coat Polysaccharide Biosynthesis Protein SpsA, Chain A"/>
    <property type="match status" value="1"/>
</dbReference>
<dbReference type="InterPro" id="IPR001173">
    <property type="entry name" value="Glyco_trans_2-like"/>
</dbReference>
<keyword evidence="4" id="KW-0808">Transferase</keyword>
<dbReference type="InterPro" id="IPR029044">
    <property type="entry name" value="Nucleotide-diphossugar_trans"/>
</dbReference>
<dbReference type="PANTHER" id="PTHR43179:SF12">
    <property type="entry name" value="GALACTOFURANOSYLTRANSFERASE GLFT2"/>
    <property type="match status" value="1"/>
</dbReference>
<evidence type="ECO:0000313" key="6">
    <source>
        <dbReference type="EMBL" id="NHC16428.1"/>
    </source>
</evidence>
<evidence type="ECO:0000256" key="4">
    <source>
        <dbReference type="ARBA" id="ARBA00022679"/>
    </source>
</evidence>
<evidence type="ECO:0000313" key="7">
    <source>
        <dbReference type="Proteomes" id="UP000800981"/>
    </source>
</evidence>
<evidence type="ECO:0000256" key="3">
    <source>
        <dbReference type="ARBA" id="ARBA00022676"/>
    </source>
</evidence>
<name>A0ABX0H4T5_9ACTN</name>
<evidence type="ECO:0000256" key="1">
    <source>
        <dbReference type="ARBA" id="ARBA00004776"/>
    </source>
</evidence>
<comment type="pathway">
    <text evidence="1">Cell wall biogenesis; cell wall polysaccharide biosynthesis.</text>
</comment>
<keyword evidence="7" id="KW-1185">Reference proteome</keyword>
<comment type="caution">
    <text evidence="6">The sequence shown here is derived from an EMBL/GenBank/DDBJ whole genome shotgun (WGS) entry which is preliminary data.</text>
</comment>
<dbReference type="Proteomes" id="UP000800981">
    <property type="component" value="Unassembled WGS sequence"/>
</dbReference>
<evidence type="ECO:0000256" key="2">
    <source>
        <dbReference type="ARBA" id="ARBA00006739"/>
    </source>
</evidence>
<reference evidence="6 7" key="1">
    <citation type="submission" date="2020-03" db="EMBL/GenBank/DDBJ databases">
        <title>Two novel Motilibacter sp.</title>
        <authorList>
            <person name="Liu S."/>
        </authorList>
    </citation>
    <scope>NUCLEOTIDE SEQUENCE [LARGE SCALE GENOMIC DNA]</scope>
    <source>
        <strain evidence="6 7">E257</strain>
    </source>
</reference>
<dbReference type="RefSeq" id="WP_166284868.1">
    <property type="nucleotide sequence ID" value="NZ_JAANNP010000164.1"/>
</dbReference>
<evidence type="ECO:0000259" key="5">
    <source>
        <dbReference type="Pfam" id="PF00535"/>
    </source>
</evidence>
<sequence length="304" mass="33047">MSSALRYVAVILNYKRWPDTLDTISAVGRSTLPPDRVILVDNASGAEHVDAIRRDLDAGRAPGVELLALSTNGGYATGMNAGIASALESAPDAVLMLTHDVVLESDCIERMAAELLSSPSVGISAPVLGWRGRDNVTWSGGGAIRPWTGTCWHPDMHTPLDATLRQPSHDVPWADGAALLVRREALTEAGPLPEAYFLYFEEVDFQATVREHGRRVRIAGGALAWQSPGYTPPYLATRNQLLVLRRHRRRSIPFSLLQTGAVMGKQVAKVALRRGGSLGEVRARLHGIRDGFNGRLRPELLALR</sequence>
<dbReference type="PANTHER" id="PTHR43179">
    <property type="entry name" value="RHAMNOSYLTRANSFERASE WBBL"/>
    <property type="match status" value="1"/>
</dbReference>
<accession>A0ABX0H4T5</accession>
<keyword evidence="3" id="KW-0328">Glycosyltransferase</keyword>